<feature type="transmembrane region" description="Helical" evidence="1">
    <location>
        <begin position="109"/>
        <end position="128"/>
    </location>
</feature>
<dbReference type="EMBL" id="MRCY01000552">
    <property type="protein sequence ID" value="RKK83579.1"/>
    <property type="molecule type" value="Genomic_DNA"/>
</dbReference>
<sequence>MVAIASGLWWDHSKPTILAATLTLPLDYGNLLLSGLTILVTVAGSSFWNIVAFFLHNWKAKSESASAIDLQHQVSLRNSAGATQTLWEAFKIHQAWSNNRPKQLLKKTCAVAIPALLVSAGFAAAAIFTSRVANKAYGTVVARAQPDNCGFWVFNITSVRDMPAISAMGAKMQNDTRRARSHVANFYANTSSSAARSVFIRPTLPYNISSSAPCPIPAADRCIMGSNKAFSITSAFLDSHEMLGINAKSEDRIRIQLSLTCSPVYTDDLIQETGPANSSVVKYFLGPMQGFTNHTYKYNKARGNNTGVGYLIESLPTFGSSTLSLEPSLWKPIPDFSRTDADISVHFLTHNDLAYMTPVYDPWFSANGTRNASSHGITIYGPDRVVDTMACADQYVLCNPSTASCTYPAGVHNLIDNIKRNSLSFSATQLFTANRIVSSLVQSNTYTTVASLGTAALWANNMVVGPLSYGLPENQWHTEVIGWFQTNLAMLQAYLIDFVSNPADLGPFGYIQSSAGPDQQNQCTNQLVQAAGEVQNFSVCGVMIIVCVSAALVLLDCLLERVVDFVDAFFERDLIARKARQANYKLHLLRMALGGDEWELGRWDVPVSIGAAQFNRPTGTKELVSYKDSKSGEETGGVQACE</sequence>
<dbReference type="VEuPathDB" id="FungiDB:FOC4_g10000680"/>
<dbReference type="VEuPathDB" id="FungiDB:FOXG_18867"/>
<dbReference type="VEuPathDB" id="FungiDB:HZS61_014744"/>
<evidence type="ECO:0000313" key="3">
    <source>
        <dbReference type="Proteomes" id="UP000285860"/>
    </source>
</evidence>
<comment type="caution">
    <text evidence="2">The sequence shown here is derived from an EMBL/GenBank/DDBJ whole genome shotgun (WGS) entry which is preliminary data.</text>
</comment>
<dbReference type="Proteomes" id="UP000285860">
    <property type="component" value="Unassembled WGS sequence"/>
</dbReference>
<proteinExistence type="predicted"/>
<keyword evidence="1" id="KW-0472">Membrane</keyword>
<dbReference type="VEuPathDB" id="FungiDB:FOIG_13345"/>
<dbReference type="VEuPathDB" id="FungiDB:FOMG_02437"/>
<gene>
    <name evidence="2" type="ORF">BFJ68_g17427</name>
</gene>
<protein>
    <submittedName>
        <fullName evidence="2">Uncharacterized protein</fullName>
    </submittedName>
</protein>
<dbReference type="VEuPathDB" id="FungiDB:FOC1_g10001734"/>
<feature type="transmembrane region" description="Helical" evidence="1">
    <location>
        <begin position="31"/>
        <end position="55"/>
    </location>
</feature>
<dbReference type="AlphaFoldDB" id="A0A420NAD3"/>
<reference evidence="2 3" key="1">
    <citation type="journal article" date="2018" name="Sci. Rep.">
        <title>Characterisation of pathogen-specific regions and novel effector candidates in Fusarium oxysporum f. sp. cepae.</title>
        <authorList>
            <person name="Armitage A.D."/>
            <person name="Taylor A."/>
            <person name="Sobczyk M.K."/>
            <person name="Baxter L."/>
            <person name="Greenfield B.P."/>
            <person name="Bates H.J."/>
            <person name="Wilson F."/>
            <person name="Jackson A.C."/>
            <person name="Ott S."/>
            <person name="Harrison R.J."/>
            <person name="Clarkson J.P."/>
        </authorList>
    </citation>
    <scope>NUCLEOTIDE SEQUENCE [LARGE SCALE GENOMIC DNA]</scope>
    <source>
        <strain evidence="2 3">Fo_A28</strain>
    </source>
</reference>
<keyword evidence="1" id="KW-1133">Transmembrane helix</keyword>
<dbReference type="VEuPathDB" id="FungiDB:FOZG_02354"/>
<dbReference type="VEuPathDB" id="FungiDB:FOIG_13344"/>
<accession>A0A420NAD3</accession>
<evidence type="ECO:0000256" key="1">
    <source>
        <dbReference type="SAM" id="Phobius"/>
    </source>
</evidence>
<dbReference type="VEuPathDB" id="FungiDB:FOC4_g10000679"/>
<name>A0A420NAD3_FUSOX</name>
<evidence type="ECO:0000313" key="2">
    <source>
        <dbReference type="EMBL" id="RKK83579.1"/>
    </source>
</evidence>
<keyword evidence="1" id="KW-0812">Transmembrane</keyword>
<organism evidence="2 3">
    <name type="scientific">Fusarium oxysporum</name>
    <name type="common">Fusarium vascular wilt</name>
    <dbReference type="NCBI Taxonomy" id="5507"/>
    <lineage>
        <taxon>Eukaryota</taxon>
        <taxon>Fungi</taxon>
        <taxon>Dikarya</taxon>
        <taxon>Ascomycota</taxon>
        <taxon>Pezizomycotina</taxon>
        <taxon>Sordariomycetes</taxon>
        <taxon>Hypocreomycetidae</taxon>
        <taxon>Hypocreales</taxon>
        <taxon>Nectriaceae</taxon>
        <taxon>Fusarium</taxon>
        <taxon>Fusarium oxysporum species complex</taxon>
    </lineage>
</organism>